<evidence type="ECO:0008006" key="3">
    <source>
        <dbReference type="Google" id="ProtNLM"/>
    </source>
</evidence>
<protein>
    <recommendedName>
        <fullName evidence="3">DUF659 domain-containing protein</fullName>
    </recommendedName>
</protein>
<proteinExistence type="predicted"/>
<gene>
    <name evidence="1" type="ORF">LSAT_V11C500293400</name>
</gene>
<evidence type="ECO:0000313" key="1">
    <source>
        <dbReference type="EMBL" id="KAJ0206153.1"/>
    </source>
</evidence>
<dbReference type="EMBL" id="NBSK02000005">
    <property type="protein sequence ID" value="KAJ0206153.1"/>
    <property type="molecule type" value="Genomic_DNA"/>
</dbReference>
<evidence type="ECO:0000313" key="2">
    <source>
        <dbReference type="Proteomes" id="UP000235145"/>
    </source>
</evidence>
<accession>A0A9R1VK65</accession>
<comment type="caution">
    <text evidence="1">The sequence shown here is derived from an EMBL/GenBank/DDBJ whole genome shotgun (WGS) entry which is preliminary data.</text>
</comment>
<reference evidence="1 2" key="1">
    <citation type="journal article" date="2017" name="Nat. Commun.">
        <title>Genome assembly with in vitro proximity ligation data and whole-genome triplication in lettuce.</title>
        <authorList>
            <person name="Reyes-Chin-Wo S."/>
            <person name="Wang Z."/>
            <person name="Yang X."/>
            <person name="Kozik A."/>
            <person name="Arikit S."/>
            <person name="Song C."/>
            <person name="Xia L."/>
            <person name="Froenicke L."/>
            <person name="Lavelle D.O."/>
            <person name="Truco M.J."/>
            <person name="Xia R."/>
            <person name="Zhu S."/>
            <person name="Xu C."/>
            <person name="Xu H."/>
            <person name="Xu X."/>
            <person name="Cox K."/>
            <person name="Korf I."/>
            <person name="Meyers B.C."/>
            <person name="Michelmore R.W."/>
        </authorList>
    </citation>
    <scope>NUCLEOTIDE SEQUENCE [LARGE SCALE GENOMIC DNA]</scope>
    <source>
        <strain evidence="2">cv. Salinas</strain>
        <tissue evidence="1">Seedlings</tissue>
    </source>
</reference>
<keyword evidence="2" id="KW-1185">Reference proteome</keyword>
<organism evidence="1 2">
    <name type="scientific">Lactuca sativa</name>
    <name type="common">Garden lettuce</name>
    <dbReference type="NCBI Taxonomy" id="4236"/>
    <lineage>
        <taxon>Eukaryota</taxon>
        <taxon>Viridiplantae</taxon>
        <taxon>Streptophyta</taxon>
        <taxon>Embryophyta</taxon>
        <taxon>Tracheophyta</taxon>
        <taxon>Spermatophyta</taxon>
        <taxon>Magnoliopsida</taxon>
        <taxon>eudicotyledons</taxon>
        <taxon>Gunneridae</taxon>
        <taxon>Pentapetalae</taxon>
        <taxon>asterids</taxon>
        <taxon>campanulids</taxon>
        <taxon>Asterales</taxon>
        <taxon>Asteraceae</taxon>
        <taxon>Cichorioideae</taxon>
        <taxon>Cichorieae</taxon>
        <taxon>Lactucinae</taxon>
        <taxon>Lactuca</taxon>
    </lineage>
</organism>
<dbReference type="AlphaFoldDB" id="A0A9R1VK65"/>
<name>A0A9R1VK65_LACSA</name>
<dbReference type="Proteomes" id="UP000235145">
    <property type="component" value="Unassembled WGS sequence"/>
</dbReference>
<sequence length="98" mass="11602">METKSKPLDKKKLRKLAWKKFDYLSMSYIMRVSKIQLIPLETMGGLPMLKVIIIFGVTSLKDVLEDTNKFVDSFRPQWKKFGCSIMFDFWTNEKGRFL</sequence>